<keyword evidence="5 9" id="KW-0378">Hydrolase</keyword>
<dbReference type="SUPFAM" id="SSF55031">
    <property type="entry name" value="Bacterial exopeptidase dimerisation domain"/>
    <property type="match status" value="1"/>
</dbReference>
<dbReference type="GO" id="GO:0016813">
    <property type="term" value="F:hydrolase activity, acting on carbon-nitrogen (but not peptide) bonds, in linear amidines"/>
    <property type="evidence" value="ECO:0007669"/>
    <property type="project" value="InterPro"/>
</dbReference>
<comment type="subunit">
    <text evidence="3">Homodimer.</text>
</comment>
<dbReference type="Pfam" id="PF01546">
    <property type="entry name" value="Peptidase_M20"/>
    <property type="match status" value="1"/>
</dbReference>
<comment type="caution">
    <text evidence="9">The sequence shown here is derived from an EMBL/GenBank/DDBJ whole genome shotgun (WGS) entry which is preliminary data.</text>
</comment>
<feature type="binding site" evidence="7">
    <location>
        <position position="89"/>
    </location>
    <ligand>
        <name>Zn(2+)</name>
        <dbReference type="ChEBI" id="CHEBI:29105"/>
        <label>2</label>
    </ligand>
</feature>
<evidence type="ECO:0000313" key="10">
    <source>
        <dbReference type="Proteomes" id="UP000799092"/>
    </source>
</evidence>
<dbReference type="PROSITE" id="PS00758">
    <property type="entry name" value="ARGE_DAPE_CPG2_1"/>
    <property type="match status" value="1"/>
</dbReference>
<accession>A0A6A8DIH8</accession>
<evidence type="ECO:0000256" key="3">
    <source>
        <dbReference type="ARBA" id="ARBA00011738"/>
    </source>
</evidence>
<dbReference type="PANTHER" id="PTHR32494:SF19">
    <property type="entry name" value="ALLANTOATE DEIMINASE-RELATED"/>
    <property type="match status" value="1"/>
</dbReference>
<dbReference type="PIRSF" id="PIRSF001235">
    <property type="entry name" value="Amidase_carbamoylase"/>
    <property type="match status" value="1"/>
</dbReference>
<evidence type="ECO:0000259" key="8">
    <source>
        <dbReference type="Pfam" id="PF07687"/>
    </source>
</evidence>
<dbReference type="NCBIfam" id="TIGR01879">
    <property type="entry name" value="hydantase"/>
    <property type="match status" value="1"/>
</dbReference>
<organism evidence="9 10">
    <name type="scientific">Aquibacillus halophilus</name>
    <dbReference type="NCBI Taxonomy" id="930132"/>
    <lineage>
        <taxon>Bacteria</taxon>
        <taxon>Bacillati</taxon>
        <taxon>Bacillota</taxon>
        <taxon>Bacilli</taxon>
        <taxon>Bacillales</taxon>
        <taxon>Bacillaceae</taxon>
        <taxon>Aquibacillus</taxon>
    </lineage>
</organism>
<dbReference type="InterPro" id="IPR011650">
    <property type="entry name" value="Peptidase_M20_dimer"/>
</dbReference>
<reference evidence="9" key="1">
    <citation type="submission" date="2019-11" db="EMBL/GenBank/DDBJ databases">
        <authorList>
            <person name="Li J."/>
        </authorList>
    </citation>
    <scope>NUCLEOTIDE SEQUENCE</scope>
    <source>
        <strain evidence="9">B6B</strain>
    </source>
</reference>
<comment type="cofactor">
    <cofactor evidence="1">
        <name>Mn(2+)</name>
        <dbReference type="ChEBI" id="CHEBI:29035"/>
    </cofactor>
</comment>
<dbReference type="CDD" id="cd03884">
    <property type="entry name" value="M20_bAS"/>
    <property type="match status" value="1"/>
</dbReference>
<feature type="binding site" evidence="7">
    <location>
        <position position="189"/>
    </location>
    <ligand>
        <name>Zn(2+)</name>
        <dbReference type="ChEBI" id="CHEBI:29105"/>
        <label>1</label>
    </ligand>
</feature>
<evidence type="ECO:0000256" key="4">
    <source>
        <dbReference type="ARBA" id="ARBA00022723"/>
    </source>
</evidence>
<feature type="binding site" evidence="7">
    <location>
        <position position="124"/>
    </location>
    <ligand>
        <name>Zn(2+)</name>
        <dbReference type="ChEBI" id="CHEBI:29105"/>
        <label>2</label>
    </ligand>
</feature>
<feature type="domain" description="Peptidase M20 dimerisation" evidence="8">
    <location>
        <begin position="208"/>
        <end position="307"/>
    </location>
</feature>
<dbReference type="GO" id="GO:0046872">
    <property type="term" value="F:metal ion binding"/>
    <property type="evidence" value="ECO:0007669"/>
    <property type="project" value="UniProtKB-KW"/>
</dbReference>
<dbReference type="InterPro" id="IPR002933">
    <property type="entry name" value="Peptidase_M20"/>
</dbReference>
<evidence type="ECO:0000256" key="5">
    <source>
        <dbReference type="ARBA" id="ARBA00022801"/>
    </source>
</evidence>
<gene>
    <name evidence="9" type="ORF">GH741_00300</name>
</gene>
<keyword evidence="7" id="KW-0862">Zinc</keyword>
<keyword evidence="4 7" id="KW-0479">Metal-binding</keyword>
<sequence>MNEERLWSRINELGQVGVDVNGGLTRLSFSDEEREAKQLVKKYMTDAGLMIREDEIGNIFGRLAGTDPNGKTILIGSHVDTVLSGGIFDGTGGVLIGIEVVQSLIEQGVTPENSVEVVAFTDEEGTRFSTGMIGSKGYTGQLTSDELVNHVDEHGISIAQAMINQGYDPNKLASVKVDPETIKCFLEVHIEQGKILESKNVPIGLVTGIVGLRWLKVKLSGEAGHAGTTPMSLRKDPLAAAAEIIQYIEKLAKEQERTVATVGQLAVNPGGVNIIPSDVEFTIDLRDLSDELLDQLLNQVNGTIESICSKRGITSSVEEIHNLSGVSCSSEINESIRASIEKQGIEVVELPSGAGHDAMVMANFTQTGMIFLRTKNGISHTPEEWADKKDITVAAQTMGTVLLHLFAD</sequence>
<evidence type="ECO:0000256" key="6">
    <source>
        <dbReference type="ARBA" id="ARBA00023211"/>
    </source>
</evidence>
<dbReference type="AlphaFoldDB" id="A0A6A8DIH8"/>
<dbReference type="NCBIfam" id="NF006771">
    <property type="entry name" value="PRK09290.1-5"/>
    <property type="match status" value="1"/>
</dbReference>
<evidence type="ECO:0000256" key="7">
    <source>
        <dbReference type="PIRSR" id="PIRSR001235-1"/>
    </source>
</evidence>
<dbReference type="InterPro" id="IPR010158">
    <property type="entry name" value="Amidase_Cbmase"/>
</dbReference>
<evidence type="ECO:0000256" key="2">
    <source>
        <dbReference type="ARBA" id="ARBA00006153"/>
    </source>
</evidence>
<comment type="similarity">
    <text evidence="2">Belongs to the peptidase M20 family.</text>
</comment>
<feature type="binding site" evidence="7">
    <location>
        <position position="380"/>
    </location>
    <ligand>
        <name>Zn(2+)</name>
        <dbReference type="ChEBI" id="CHEBI:29105"/>
        <label>2</label>
    </ligand>
</feature>
<dbReference type="Pfam" id="PF07687">
    <property type="entry name" value="M20_dimer"/>
    <property type="match status" value="1"/>
</dbReference>
<dbReference type="Gene3D" id="3.40.630.10">
    <property type="entry name" value="Zn peptidases"/>
    <property type="match status" value="1"/>
</dbReference>
<feature type="binding site" evidence="7">
    <location>
        <position position="78"/>
    </location>
    <ligand>
        <name>Zn(2+)</name>
        <dbReference type="ChEBI" id="CHEBI:29105"/>
        <label>1</label>
    </ligand>
</feature>
<keyword evidence="10" id="KW-1185">Reference proteome</keyword>
<dbReference type="SUPFAM" id="SSF53187">
    <property type="entry name" value="Zn-dependent exopeptidases"/>
    <property type="match status" value="1"/>
</dbReference>
<dbReference type="EC" id="3.5.-.-" evidence="9"/>
<keyword evidence="6" id="KW-0464">Manganese</keyword>
<dbReference type="InterPro" id="IPR001261">
    <property type="entry name" value="ArgE/DapE_CS"/>
</dbReference>
<evidence type="ECO:0000313" key="9">
    <source>
        <dbReference type="EMBL" id="MRH41112.1"/>
    </source>
</evidence>
<name>A0A6A8DIH8_9BACI</name>
<evidence type="ECO:0000256" key="1">
    <source>
        <dbReference type="ARBA" id="ARBA00001936"/>
    </source>
</evidence>
<dbReference type="Proteomes" id="UP000799092">
    <property type="component" value="Unassembled WGS sequence"/>
</dbReference>
<dbReference type="InterPro" id="IPR036264">
    <property type="entry name" value="Bact_exopeptidase_dim_dom"/>
</dbReference>
<dbReference type="EMBL" id="WJNG01000001">
    <property type="protein sequence ID" value="MRH41112.1"/>
    <property type="molecule type" value="Genomic_DNA"/>
</dbReference>
<dbReference type="PANTHER" id="PTHR32494">
    <property type="entry name" value="ALLANTOATE DEIMINASE-RELATED"/>
    <property type="match status" value="1"/>
</dbReference>
<protein>
    <submittedName>
        <fullName evidence="9">Hydantoinase/carbamoylase family amidase</fullName>
        <ecNumber evidence="9">3.5.-.-</ecNumber>
    </submittedName>
</protein>
<comment type="cofactor">
    <cofactor evidence="7">
        <name>Zn(2+)</name>
        <dbReference type="ChEBI" id="CHEBI:29105"/>
    </cofactor>
    <text evidence="7">Binds 2 Zn(2+) ions per subunit.</text>
</comment>
<dbReference type="Gene3D" id="3.30.70.360">
    <property type="match status" value="1"/>
</dbReference>
<feature type="binding site" evidence="7">
    <location>
        <position position="89"/>
    </location>
    <ligand>
        <name>Zn(2+)</name>
        <dbReference type="ChEBI" id="CHEBI:29105"/>
        <label>1</label>
    </ligand>
</feature>
<proteinExistence type="inferred from homology"/>